<dbReference type="RefSeq" id="WP_217842322.1">
    <property type="nucleotide sequence ID" value="NZ_CP077076.1"/>
</dbReference>
<evidence type="ECO:0000313" key="3">
    <source>
        <dbReference type="Proteomes" id="UP001046350"/>
    </source>
</evidence>
<dbReference type="Pfam" id="PF00534">
    <property type="entry name" value="Glycos_transf_1"/>
    <property type="match status" value="1"/>
</dbReference>
<dbReference type="Proteomes" id="UP001046350">
    <property type="component" value="Chromosome"/>
</dbReference>
<keyword evidence="3" id="KW-1185">Reference proteome</keyword>
<proteinExistence type="predicted"/>
<protein>
    <submittedName>
        <fullName evidence="2">Glycosyltransferase</fullName>
    </submittedName>
</protein>
<gene>
    <name evidence="2" type="ORF">KSS94_07145</name>
</gene>
<accession>A0ABX8NAM9</accession>
<feature type="domain" description="Glycosyl transferase family 1" evidence="1">
    <location>
        <begin position="200"/>
        <end position="298"/>
    </location>
</feature>
<dbReference type="InterPro" id="IPR001296">
    <property type="entry name" value="Glyco_trans_1"/>
</dbReference>
<reference evidence="2" key="1">
    <citation type="journal article" date="2021" name="Microorganisms">
        <title>The Ever-Expanding Pseudomonas Genus: Description of 43 New Species and Partition of the Pseudomonas putida Group.</title>
        <authorList>
            <person name="Girard L."/>
            <person name="Lood C."/>
            <person name="Hofte M."/>
            <person name="Vandamme P."/>
            <person name="Rokni-Zadeh H."/>
            <person name="van Noort V."/>
            <person name="Lavigne R."/>
            <person name="De Mot R."/>
        </authorList>
    </citation>
    <scope>NUCLEOTIDE SEQUENCE</scope>
    <source>
        <strain evidence="2">COW40</strain>
    </source>
</reference>
<sequence>MLFLANVLELNGGTTFILRVAREYAAKGRRIGVLVMFDIVNGQLEAELLKYADVYRLRDHAAWGTRSLFRSQLGAFMPLNKTGLDELVCRHGGHVHVMGVFGVLLLRRMAGMGVALKGVSFGIYHQNEIMYQSVPAYFSDCAQSLFSALPAPSVVFFNEHTQRSHESFFGRDYGGASVLPIGVALPAWGGRSVGDSGSLRLVSIGQLHPFKAYNAHVISMLNELRESRPGLVYEIYGAGVNEAALRALTKHHKVEDFVHFKGVIGYEEIPAVLAGSFAFIGSGTSIIESSALGVPSIVGIESIKAPLTYGFLSEIEGYSYNEADGTQPLSAIKDKLLYLNDPSVWESEAQACRRKAESFSIEHTVEGLEQLATQSDALRSFRATEYRNGRALLSFLWWALKERLGGPTTFSMRREQGSVKRPARKW</sequence>
<dbReference type="EMBL" id="CP077076">
    <property type="protein sequence ID" value="QXH52900.1"/>
    <property type="molecule type" value="Genomic_DNA"/>
</dbReference>
<evidence type="ECO:0000313" key="2">
    <source>
        <dbReference type="EMBL" id="QXH52900.1"/>
    </source>
</evidence>
<evidence type="ECO:0000259" key="1">
    <source>
        <dbReference type="Pfam" id="PF00534"/>
    </source>
</evidence>
<name>A0ABX8NAM9_9PSED</name>
<organism evidence="2 3">
    <name type="scientific">Pseudomonas fakonensis</name>
    <dbReference type="NCBI Taxonomy" id="2842355"/>
    <lineage>
        <taxon>Bacteria</taxon>
        <taxon>Pseudomonadati</taxon>
        <taxon>Pseudomonadota</taxon>
        <taxon>Gammaproteobacteria</taxon>
        <taxon>Pseudomonadales</taxon>
        <taxon>Pseudomonadaceae</taxon>
        <taxon>Pseudomonas</taxon>
    </lineage>
</organism>